<evidence type="ECO:0000256" key="5">
    <source>
        <dbReference type="SAM" id="Phobius"/>
    </source>
</evidence>
<feature type="domain" description="Major facilitator superfamily (MFS) profile" evidence="6">
    <location>
        <begin position="26"/>
        <end position="478"/>
    </location>
</feature>
<accession>A0A914W2C2</accession>
<dbReference type="InterPro" id="IPR020846">
    <property type="entry name" value="MFS_dom"/>
</dbReference>
<dbReference type="PROSITE" id="PS50850">
    <property type="entry name" value="MFS"/>
    <property type="match status" value="1"/>
</dbReference>
<keyword evidence="7" id="KW-1185">Reference proteome</keyword>
<evidence type="ECO:0000313" key="7">
    <source>
        <dbReference type="Proteomes" id="UP000887566"/>
    </source>
</evidence>
<feature type="transmembrane region" description="Helical" evidence="5">
    <location>
        <begin position="21"/>
        <end position="42"/>
    </location>
</feature>
<evidence type="ECO:0000259" key="6">
    <source>
        <dbReference type="PROSITE" id="PS50850"/>
    </source>
</evidence>
<name>A0A914W2C2_9BILA</name>
<keyword evidence="2 5" id="KW-0812">Transmembrane</keyword>
<feature type="transmembrane region" description="Helical" evidence="5">
    <location>
        <begin position="456"/>
        <end position="475"/>
    </location>
</feature>
<dbReference type="AlphaFoldDB" id="A0A914W2C2"/>
<feature type="transmembrane region" description="Helical" evidence="5">
    <location>
        <begin position="134"/>
        <end position="151"/>
    </location>
</feature>
<feature type="transmembrane region" description="Helical" evidence="5">
    <location>
        <begin position="101"/>
        <end position="122"/>
    </location>
</feature>
<dbReference type="WBParaSite" id="PSAMB.scaffold2893size20701.g19641.t1">
    <property type="protein sequence ID" value="PSAMB.scaffold2893size20701.g19641.t1"/>
    <property type="gene ID" value="PSAMB.scaffold2893size20701.g19641"/>
</dbReference>
<dbReference type="PANTHER" id="PTHR24064">
    <property type="entry name" value="SOLUTE CARRIER FAMILY 22 MEMBER"/>
    <property type="match status" value="1"/>
</dbReference>
<organism evidence="7 8">
    <name type="scientific">Plectus sambesii</name>
    <dbReference type="NCBI Taxonomy" id="2011161"/>
    <lineage>
        <taxon>Eukaryota</taxon>
        <taxon>Metazoa</taxon>
        <taxon>Ecdysozoa</taxon>
        <taxon>Nematoda</taxon>
        <taxon>Chromadorea</taxon>
        <taxon>Plectida</taxon>
        <taxon>Plectina</taxon>
        <taxon>Plectoidea</taxon>
        <taxon>Plectidae</taxon>
        <taxon>Plectus</taxon>
    </lineage>
</organism>
<dbReference type="GO" id="GO:0022857">
    <property type="term" value="F:transmembrane transporter activity"/>
    <property type="evidence" value="ECO:0007669"/>
    <property type="project" value="InterPro"/>
</dbReference>
<evidence type="ECO:0000313" key="8">
    <source>
        <dbReference type="WBParaSite" id="PSAMB.scaffold2893size20701.g19641.t1"/>
    </source>
</evidence>
<proteinExistence type="predicted"/>
<evidence type="ECO:0000256" key="4">
    <source>
        <dbReference type="ARBA" id="ARBA00023136"/>
    </source>
</evidence>
<dbReference type="Proteomes" id="UP000887566">
    <property type="component" value="Unplaced"/>
</dbReference>
<comment type="subcellular location">
    <subcellularLocation>
        <location evidence="1">Membrane</location>
        <topology evidence="1">Multi-pass membrane protein</topology>
    </subcellularLocation>
</comment>
<evidence type="ECO:0000256" key="1">
    <source>
        <dbReference type="ARBA" id="ARBA00004141"/>
    </source>
</evidence>
<evidence type="ECO:0000256" key="2">
    <source>
        <dbReference type="ARBA" id="ARBA00022692"/>
    </source>
</evidence>
<dbReference type="InterPro" id="IPR005828">
    <property type="entry name" value="MFS_sugar_transport-like"/>
</dbReference>
<protein>
    <submittedName>
        <fullName evidence="8">Major facilitator superfamily (MFS) profile domain-containing protein</fullName>
    </submittedName>
</protein>
<feature type="transmembrane region" description="Helical" evidence="5">
    <location>
        <begin position="367"/>
        <end position="388"/>
    </location>
</feature>
<keyword evidence="4 5" id="KW-0472">Membrane</keyword>
<sequence>MSQPVEDERTSGRCGKLQINRFHWIVFFTWQLSIYFAGQQLFNIFGNYSPKYRCRGEGNETSEFVKNCALLEACPVDQREFEEAAFYSTALEFDMVCGKRAHYSSLISSMQFFGVLIGTIFYGHLADKFGRKPISLLCLTLGILFVMLTAVSPGWVILMILRFLVGSSIGGTVVVVYTYVMELILPQQRVFLRAFFNWGWGRVALTLVCALFPSWRIASVVSGALLLPILPIIYFVFPESPMWLENKGRFDEMLRSEAKIARIAGIPPLKHRKKHDAHRESEATGKTYGIWDLFANRAIAQRTLILCLIWFIASVCSYTNDLNSSTLAGNFYVNQILFGVMIALSKLVIFVLDTYVPQFSRRLLHQIPQAFVVVCFAAISVILIFGGATLPVLLLNLVGTIFIEYTWDACYLSGAEGFPTEVRAIGVGTCSLTARVGALLAPQLAFLGTLWIPSPYVAVALFSLITLVLSCIFLPETKGSDLAVRDNEISLTHGHDNPKEEAVEML</sequence>
<feature type="transmembrane region" description="Helical" evidence="5">
    <location>
        <begin position="157"/>
        <end position="180"/>
    </location>
</feature>
<dbReference type="Gene3D" id="1.20.1250.20">
    <property type="entry name" value="MFS general substrate transporter like domains"/>
    <property type="match status" value="1"/>
</dbReference>
<reference evidence="8" key="1">
    <citation type="submission" date="2022-11" db="UniProtKB">
        <authorList>
            <consortium name="WormBaseParasite"/>
        </authorList>
    </citation>
    <scope>IDENTIFICATION</scope>
</reference>
<feature type="transmembrane region" description="Helical" evidence="5">
    <location>
        <begin position="332"/>
        <end position="355"/>
    </location>
</feature>
<dbReference type="SUPFAM" id="SSF103473">
    <property type="entry name" value="MFS general substrate transporter"/>
    <property type="match status" value="1"/>
</dbReference>
<dbReference type="InterPro" id="IPR036259">
    <property type="entry name" value="MFS_trans_sf"/>
</dbReference>
<evidence type="ECO:0000256" key="3">
    <source>
        <dbReference type="ARBA" id="ARBA00022989"/>
    </source>
</evidence>
<dbReference type="GO" id="GO:0016020">
    <property type="term" value="C:membrane"/>
    <property type="evidence" value="ECO:0007669"/>
    <property type="project" value="UniProtKB-SubCell"/>
</dbReference>
<dbReference type="Pfam" id="PF00083">
    <property type="entry name" value="Sugar_tr"/>
    <property type="match status" value="1"/>
</dbReference>
<keyword evidence="3 5" id="KW-1133">Transmembrane helix</keyword>
<feature type="transmembrane region" description="Helical" evidence="5">
    <location>
        <begin position="219"/>
        <end position="237"/>
    </location>
</feature>
<feature type="transmembrane region" description="Helical" evidence="5">
    <location>
        <begin position="303"/>
        <end position="320"/>
    </location>
</feature>